<evidence type="ECO:0000256" key="1">
    <source>
        <dbReference type="SAM" id="MobiDB-lite"/>
    </source>
</evidence>
<organism evidence="2 3">
    <name type="scientific">Pseudogymnoascus verrucosus</name>
    <dbReference type="NCBI Taxonomy" id="342668"/>
    <lineage>
        <taxon>Eukaryota</taxon>
        <taxon>Fungi</taxon>
        <taxon>Dikarya</taxon>
        <taxon>Ascomycota</taxon>
        <taxon>Pezizomycotina</taxon>
        <taxon>Leotiomycetes</taxon>
        <taxon>Thelebolales</taxon>
        <taxon>Thelebolaceae</taxon>
        <taxon>Pseudogymnoascus</taxon>
    </lineage>
</organism>
<dbReference type="EMBL" id="KV460292">
    <property type="protein sequence ID" value="OBT91417.1"/>
    <property type="molecule type" value="Genomic_DNA"/>
</dbReference>
<dbReference type="Proteomes" id="UP000091956">
    <property type="component" value="Unassembled WGS sequence"/>
</dbReference>
<sequence>MPVIQECLHSPTKTCGFNCWYFWNVGKSPALRRQEIAEARYGRVLAWQGVTNPTAASSVEEHPDSDDAEGSETLPDAFESTGERSSQNVALELADQLGVAVTEEQSLHSPTEAESADGQKGEFHEPEPEVSSHSMQSASALDYGTEKLEGLGGGAEVDGVEGHALGSFVKEGCIETEELRAKVGTPNIETERGSPSEEAVGEGNEEWEF</sequence>
<dbReference type="RefSeq" id="XP_018125150.1">
    <property type="nucleotide sequence ID" value="XM_018279944.2"/>
</dbReference>
<dbReference type="OrthoDB" id="3438369at2759"/>
<feature type="region of interest" description="Disordered" evidence="1">
    <location>
        <begin position="101"/>
        <end position="137"/>
    </location>
</feature>
<reference evidence="3" key="2">
    <citation type="journal article" date="2018" name="Nat. Commun.">
        <title>Extreme sensitivity to ultraviolet light in the fungal pathogen causing white-nose syndrome of bats.</title>
        <authorList>
            <person name="Palmer J.M."/>
            <person name="Drees K.P."/>
            <person name="Foster J.T."/>
            <person name="Lindner D.L."/>
        </authorList>
    </citation>
    <scope>NUCLEOTIDE SEQUENCE [LARGE SCALE GENOMIC DNA]</scope>
    <source>
        <strain evidence="3">UAMH 10579</strain>
    </source>
</reference>
<dbReference type="AlphaFoldDB" id="A0A1B8G6F9"/>
<feature type="compositionally biased region" description="Acidic residues" evidence="1">
    <location>
        <begin position="199"/>
        <end position="209"/>
    </location>
</feature>
<evidence type="ECO:0000313" key="2">
    <source>
        <dbReference type="EMBL" id="OBT91417.1"/>
    </source>
</evidence>
<feature type="region of interest" description="Disordered" evidence="1">
    <location>
        <begin position="54"/>
        <end position="86"/>
    </location>
</feature>
<dbReference type="GeneID" id="28843933"/>
<accession>A0A1B8G6F9</accession>
<evidence type="ECO:0000313" key="3">
    <source>
        <dbReference type="Proteomes" id="UP000091956"/>
    </source>
</evidence>
<protein>
    <submittedName>
        <fullName evidence="2">Uncharacterized protein</fullName>
    </submittedName>
</protein>
<feature type="compositionally biased region" description="Basic and acidic residues" evidence="1">
    <location>
        <begin position="117"/>
        <end position="127"/>
    </location>
</feature>
<feature type="region of interest" description="Disordered" evidence="1">
    <location>
        <begin position="182"/>
        <end position="209"/>
    </location>
</feature>
<keyword evidence="3" id="KW-1185">Reference proteome</keyword>
<gene>
    <name evidence="2" type="ORF">VE01_10547</name>
</gene>
<name>A0A1B8G6F9_9PEZI</name>
<reference evidence="2 3" key="1">
    <citation type="submission" date="2016-03" db="EMBL/GenBank/DDBJ databases">
        <title>Comparative genomics of Pseudogymnoascus destructans, the fungus causing white-nose syndrome of bats.</title>
        <authorList>
            <person name="Palmer J.M."/>
            <person name="Drees K.P."/>
            <person name="Foster J.T."/>
            <person name="Lindner D.L."/>
        </authorList>
    </citation>
    <scope>NUCLEOTIDE SEQUENCE [LARGE SCALE GENOMIC DNA]</scope>
    <source>
        <strain evidence="2 3">UAMH 10579</strain>
    </source>
</reference>
<proteinExistence type="predicted"/>